<dbReference type="InterPro" id="IPR003789">
    <property type="entry name" value="Asn/Gln_tRNA_amidoTrase-B-like"/>
</dbReference>
<sequence length="171" mass="18997">MGTLDDRLTTELKEAMRAGDTTRRDVIRFLRANFKNAQIARVQAPDEGWGDGDRQVERSADRDRPLDDAEELAVVQRQIKQRQDAIEQFERAGRTDLVERERAQLAILQSYLPAGLSVEEIDALVREVIAATGASGPRDMKTVMPLLIERAAGRADSRSLSEAARRLLAGG</sequence>
<gene>
    <name evidence="2" type="ORF">AVDCRST_MAG88-3491</name>
</gene>
<protein>
    <submittedName>
        <fullName evidence="2">Transamidase GatB domain protein</fullName>
    </submittedName>
</protein>
<evidence type="ECO:0000313" key="2">
    <source>
        <dbReference type="EMBL" id="CAA9582283.1"/>
    </source>
</evidence>
<accession>A0A6J4VM01</accession>
<dbReference type="GO" id="GO:0016884">
    <property type="term" value="F:carbon-nitrogen ligase activity, with glutamine as amido-N-donor"/>
    <property type="evidence" value="ECO:0007669"/>
    <property type="project" value="InterPro"/>
</dbReference>
<dbReference type="Pfam" id="PF09424">
    <property type="entry name" value="YqeY"/>
    <property type="match status" value="1"/>
</dbReference>
<dbReference type="SUPFAM" id="SSF89095">
    <property type="entry name" value="GatB/YqeY motif"/>
    <property type="match status" value="1"/>
</dbReference>
<organism evidence="2">
    <name type="scientific">uncultured Thermomicrobiales bacterium</name>
    <dbReference type="NCBI Taxonomy" id="1645740"/>
    <lineage>
        <taxon>Bacteria</taxon>
        <taxon>Pseudomonadati</taxon>
        <taxon>Thermomicrobiota</taxon>
        <taxon>Thermomicrobia</taxon>
        <taxon>Thermomicrobiales</taxon>
        <taxon>environmental samples</taxon>
    </lineage>
</organism>
<name>A0A6J4VM01_9BACT</name>
<dbReference type="InterPro" id="IPR023168">
    <property type="entry name" value="GatB_Yqey_C_2"/>
</dbReference>
<dbReference type="PANTHER" id="PTHR28055">
    <property type="entry name" value="ALTERED INHERITANCE OF MITOCHONDRIA PROTEIN 41, MITOCHONDRIAL"/>
    <property type="match status" value="1"/>
</dbReference>
<proteinExistence type="predicted"/>
<dbReference type="InterPro" id="IPR019004">
    <property type="entry name" value="YqeY/Aim41"/>
</dbReference>
<dbReference type="AlphaFoldDB" id="A0A6J4VM01"/>
<feature type="compositionally biased region" description="Basic and acidic residues" evidence="1">
    <location>
        <begin position="51"/>
        <end position="66"/>
    </location>
</feature>
<evidence type="ECO:0000256" key="1">
    <source>
        <dbReference type="SAM" id="MobiDB-lite"/>
    </source>
</evidence>
<dbReference type="EMBL" id="CADCWM010000842">
    <property type="protein sequence ID" value="CAA9582283.1"/>
    <property type="molecule type" value="Genomic_DNA"/>
</dbReference>
<dbReference type="PANTHER" id="PTHR28055:SF1">
    <property type="entry name" value="ALTERED INHERITANCE OF MITOCHONDRIA PROTEIN 41, MITOCHONDRIAL"/>
    <property type="match status" value="1"/>
</dbReference>
<dbReference type="InterPro" id="IPR042184">
    <property type="entry name" value="YqeY/Aim41_N"/>
</dbReference>
<reference evidence="2" key="1">
    <citation type="submission" date="2020-02" db="EMBL/GenBank/DDBJ databases">
        <authorList>
            <person name="Meier V. D."/>
        </authorList>
    </citation>
    <scope>NUCLEOTIDE SEQUENCE</scope>
    <source>
        <strain evidence="2">AVDCRST_MAG88</strain>
    </source>
</reference>
<feature type="region of interest" description="Disordered" evidence="1">
    <location>
        <begin position="45"/>
        <end position="66"/>
    </location>
</feature>
<dbReference type="Gene3D" id="1.10.1510.10">
    <property type="entry name" value="Uncharacterised protein YqeY/AIM41 PF09424, N-terminal domain"/>
    <property type="match status" value="1"/>
</dbReference>
<dbReference type="Gene3D" id="1.10.10.410">
    <property type="match status" value="1"/>
</dbReference>